<dbReference type="EMBL" id="JAATIQ010000586">
    <property type="protein sequence ID" value="KAF4350751.1"/>
    <property type="molecule type" value="Genomic_DNA"/>
</dbReference>
<sequence length="428" mass="50350">YYPLLLPKSIKLKKKKKKIERKVAVVSDCPALLAPFNLLLPILCLSLFFLLPRSVFLFYLSFFLLVKSSTWVIFQSFLQELSEILDPSSVSGQSILKKETTKIKDIIEQPLEVQLKENTCLYFRPYTRAYEPELSMEAGKNKEKMDVEKIERRMFSDRMLLKQLKGDYGCGKMDIDKLEKRIWTDGMLLKRLKEDDSDEEMDVDKLEKRIWRDRILMRRLRDDFSNKEMGVEELERKMWRDKMQFKRLKEKRESKQGVECEKQCQTQKKAWRKKMSRAQIVLDQGLYNCEYSECFMYHDYFGFLNKTSRNNHQMNCTHGSNPSQAFGLPNLQINNEIPTTSQQMNQASHYDDSNLDIPEDGKKKVSDLLSFYDTFMQQRNETPNPGNLPVPTDMENHNQPQQIYQFQTDDVSFVQGVTGGNMSEKANI</sequence>
<dbReference type="GO" id="GO:0005634">
    <property type="term" value="C:nucleus"/>
    <property type="evidence" value="ECO:0007669"/>
    <property type="project" value="InterPro"/>
</dbReference>
<proteinExistence type="predicted"/>
<feature type="coiled-coil region" evidence="1">
    <location>
        <begin position="189"/>
        <end position="251"/>
    </location>
</feature>
<dbReference type="EMBL" id="JAATIP010000050">
    <property type="protein sequence ID" value="KAF4383980.1"/>
    <property type="molecule type" value="Genomic_DNA"/>
</dbReference>
<dbReference type="PANTHER" id="PTHR33305">
    <property type="entry name" value="ETHYLENE INSENSITIVE 3-LIKE 2 PROTEIN"/>
    <property type="match status" value="1"/>
</dbReference>
<keyword evidence="2" id="KW-1133">Transmembrane helix</keyword>
<gene>
    <name evidence="4" type="ORF">F8388_018732</name>
    <name evidence="3" type="ORF">G4B88_008688</name>
</gene>
<protein>
    <submittedName>
        <fullName evidence="3">Uncharacterized protein</fullName>
    </submittedName>
</protein>
<dbReference type="AlphaFoldDB" id="A0A7J6DXE7"/>
<dbReference type="Proteomes" id="UP000525078">
    <property type="component" value="Unassembled WGS sequence"/>
</dbReference>
<keyword evidence="2" id="KW-0472">Membrane</keyword>
<dbReference type="PANTHER" id="PTHR33305:SF11">
    <property type="entry name" value="PROTEIN ETHYLENE INSENSITIVE 3"/>
    <property type="match status" value="1"/>
</dbReference>
<feature type="transmembrane region" description="Helical" evidence="2">
    <location>
        <begin position="23"/>
        <end position="50"/>
    </location>
</feature>
<evidence type="ECO:0000313" key="6">
    <source>
        <dbReference type="Proteomes" id="UP000583929"/>
    </source>
</evidence>
<comment type="caution">
    <text evidence="3">The sequence shown here is derived from an EMBL/GenBank/DDBJ whole genome shotgun (WGS) entry which is preliminary data.</text>
</comment>
<keyword evidence="6" id="KW-1185">Reference proteome</keyword>
<evidence type="ECO:0000256" key="1">
    <source>
        <dbReference type="SAM" id="Coils"/>
    </source>
</evidence>
<evidence type="ECO:0000256" key="2">
    <source>
        <dbReference type="SAM" id="Phobius"/>
    </source>
</evidence>
<evidence type="ECO:0000313" key="3">
    <source>
        <dbReference type="EMBL" id="KAF4350751.1"/>
    </source>
</evidence>
<feature type="transmembrane region" description="Helical" evidence="2">
    <location>
        <begin position="56"/>
        <end position="74"/>
    </location>
</feature>
<keyword evidence="1" id="KW-0175">Coiled coil</keyword>
<evidence type="ECO:0000313" key="4">
    <source>
        <dbReference type="EMBL" id="KAF4383980.1"/>
    </source>
</evidence>
<evidence type="ECO:0000313" key="5">
    <source>
        <dbReference type="Proteomes" id="UP000525078"/>
    </source>
</evidence>
<organism evidence="3 6">
    <name type="scientific">Cannabis sativa</name>
    <name type="common">Hemp</name>
    <name type="synonym">Marijuana</name>
    <dbReference type="NCBI Taxonomy" id="3483"/>
    <lineage>
        <taxon>Eukaryota</taxon>
        <taxon>Viridiplantae</taxon>
        <taxon>Streptophyta</taxon>
        <taxon>Embryophyta</taxon>
        <taxon>Tracheophyta</taxon>
        <taxon>Spermatophyta</taxon>
        <taxon>Magnoliopsida</taxon>
        <taxon>eudicotyledons</taxon>
        <taxon>Gunneridae</taxon>
        <taxon>Pentapetalae</taxon>
        <taxon>rosids</taxon>
        <taxon>fabids</taxon>
        <taxon>Rosales</taxon>
        <taxon>Cannabaceae</taxon>
        <taxon>Cannabis</taxon>
    </lineage>
</organism>
<name>A0A7J6DXE7_CANSA</name>
<accession>A0A7J6DXE7</accession>
<dbReference type="InterPro" id="IPR006957">
    <property type="entry name" value="EIN3"/>
</dbReference>
<keyword evidence="2" id="KW-0812">Transmembrane</keyword>
<dbReference type="Proteomes" id="UP000583929">
    <property type="component" value="Unassembled WGS sequence"/>
</dbReference>
<dbReference type="GO" id="GO:0003677">
    <property type="term" value="F:DNA binding"/>
    <property type="evidence" value="ECO:0007669"/>
    <property type="project" value="TreeGrafter"/>
</dbReference>
<reference evidence="5 6" key="1">
    <citation type="journal article" date="2020" name="bioRxiv">
        <title>Sequence and annotation of 42 cannabis genomes reveals extensive copy number variation in cannabinoid synthesis and pathogen resistance genes.</title>
        <authorList>
            <person name="Mckernan K.J."/>
            <person name="Helbert Y."/>
            <person name="Kane L.T."/>
            <person name="Ebling H."/>
            <person name="Zhang L."/>
            <person name="Liu B."/>
            <person name="Eaton Z."/>
            <person name="Mclaughlin S."/>
            <person name="Kingan S."/>
            <person name="Baybayan P."/>
            <person name="Concepcion G."/>
            <person name="Jordan M."/>
            <person name="Riva A."/>
            <person name="Barbazuk W."/>
            <person name="Harkins T."/>
        </authorList>
    </citation>
    <scope>NUCLEOTIDE SEQUENCE [LARGE SCALE GENOMIC DNA]</scope>
    <source>
        <strain evidence="5 6">cv. Jamaican Lion 4</strain>
        <strain evidence="3">Father</strain>
        <strain evidence="4">Mother</strain>
        <tissue evidence="3">Leaf</tissue>
    </source>
</reference>
<dbReference type="GO" id="GO:0003700">
    <property type="term" value="F:DNA-binding transcription factor activity"/>
    <property type="evidence" value="ECO:0007669"/>
    <property type="project" value="InterPro"/>
</dbReference>
<feature type="non-terminal residue" evidence="3">
    <location>
        <position position="428"/>
    </location>
</feature>